<dbReference type="Proteomes" id="UP000006872">
    <property type="component" value="Chromosome"/>
</dbReference>
<reference evidence="2 3" key="2">
    <citation type="journal article" date="2011" name="Stand. Genomic Sci.">
        <title>Complete genome sequence of 'Enterobacter lignolyticus' SCF1.</title>
        <authorList>
            <person name="Deangelis K.M."/>
            <person name="D'Haeseleer P."/>
            <person name="Chivian D."/>
            <person name="Fortney J.L."/>
            <person name="Khudyakov J."/>
            <person name="Simmons B."/>
            <person name="Woo H."/>
            <person name="Arkin A.P."/>
            <person name="Davenport K.W."/>
            <person name="Goodwin L."/>
            <person name="Chen A."/>
            <person name="Ivanova N."/>
            <person name="Kyrpides N.C."/>
            <person name="Mavromatis K."/>
            <person name="Woyke T."/>
            <person name="Hazen T.C."/>
        </authorList>
    </citation>
    <scope>NUCLEOTIDE SEQUENCE [LARGE SCALE GENOMIC DNA]</scope>
    <source>
        <strain evidence="2 3">SCF1</strain>
    </source>
</reference>
<keyword evidence="3" id="KW-1185">Reference proteome</keyword>
<dbReference type="AlphaFoldDB" id="E3G809"/>
<accession>E3G809</accession>
<dbReference type="STRING" id="701347.Entcl_2345"/>
<evidence type="ECO:0000313" key="2">
    <source>
        <dbReference type="EMBL" id="ADO48597.1"/>
    </source>
</evidence>
<sequence length="71" mass="7960">MHSPTQESTMKSTSTNGYDVQPHSAPGLKHSTLTPEENEEQRQHDKEFICAMNEIVATHGALTDDDFFKVL</sequence>
<dbReference type="HOGENOM" id="CLU_2733810_0_0_6"/>
<feature type="compositionally biased region" description="Polar residues" evidence="1">
    <location>
        <begin position="1"/>
        <end position="18"/>
    </location>
</feature>
<protein>
    <submittedName>
        <fullName evidence="2">Uncharacterized protein</fullName>
    </submittedName>
</protein>
<dbReference type="EMBL" id="CP002272">
    <property type="protein sequence ID" value="ADO48597.1"/>
    <property type="molecule type" value="Genomic_DNA"/>
</dbReference>
<organism evidence="2 3">
    <name type="scientific">Enterobacter lignolyticus (strain SCF1)</name>
    <dbReference type="NCBI Taxonomy" id="701347"/>
    <lineage>
        <taxon>Bacteria</taxon>
        <taxon>Pseudomonadati</taxon>
        <taxon>Pseudomonadota</taxon>
        <taxon>Gammaproteobacteria</taxon>
        <taxon>Enterobacterales</taxon>
        <taxon>Enterobacteriaceae</taxon>
        <taxon>Pluralibacter</taxon>
    </lineage>
</organism>
<proteinExistence type="predicted"/>
<name>E3G809_ENTLS</name>
<reference evidence="3" key="1">
    <citation type="submission" date="2010-10" db="EMBL/GenBank/DDBJ databases">
        <title>Complete sequence of Enterobacter cloacae SCF1.</title>
        <authorList>
            <consortium name="US DOE Joint Genome Institute"/>
            <person name="Lucas S."/>
            <person name="Copeland A."/>
            <person name="Lapidus A."/>
            <person name="Cheng J.-F."/>
            <person name="Bruce D."/>
            <person name="Goodwin L."/>
            <person name="Pitluck S."/>
            <person name="Davenport K."/>
            <person name="Detter J.C."/>
            <person name="Han C."/>
            <person name="Tapia R."/>
            <person name="Land M."/>
            <person name="Hauser L."/>
            <person name="Chang Y.-J."/>
            <person name="Jeffries C."/>
            <person name="Kyrpides N."/>
            <person name="Ivanova N."/>
            <person name="Mikhailova N."/>
            <person name="DeAngelis K."/>
            <person name="Arkin A.P."/>
            <person name="Chivian D."/>
            <person name="Edwards B."/>
            <person name="Woo H."/>
            <person name="Hazen T.C."/>
            <person name="Woyke T."/>
        </authorList>
    </citation>
    <scope>NUCLEOTIDE SEQUENCE [LARGE SCALE GENOMIC DNA]</scope>
    <source>
        <strain evidence="3">SCF1</strain>
    </source>
</reference>
<gene>
    <name evidence="2" type="ordered locus">Entcl_2345</name>
</gene>
<evidence type="ECO:0000256" key="1">
    <source>
        <dbReference type="SAM" id="MobiDB-lite"/>
    </source>
</evidence>
<dbReference type="KEGG" id="esc:Entcl_2345"/>
<feature type="region of interest" description="Disordered" evidence="1">
    <location>
        <begin position="1"/>
        <end position="45"/>
    </location>
</feature>
<evidence type="ECO:0000313" key="3">
    <source>
        <dbReference type="Proteomes" id="UP000006872"/>
    </source>
</evidence>